<name>A0ABW6H5P6_9ACTN</name>
<dbReference type="Pfam" id="PF19626">
    <property type="entry name" value="DUF6131"/>
    <property type="match status" value="1"/>
</dbReference>
<accession>A0ABW6H5P6</accession>
<gene>
    <name evidence="1" type="ORF">ACFW88_15470</name>
</gene>
<evidence type="ECO:0000313" key="2">
    <source>
        <dbReference type="Proteomes" id="UP001599756"/>
    </source>
</evidence>
<dbReference type="Proteomes" id="UP001599756">
    <property type="component" value="Unassembled WGS sequence"/>
</dbReference>
<evidence type="ECO:0000313" key="1">
    <source>
        <dbReference type="EMBL" id="MFE1751915.1"/>
    </source>
</evidence>
<dbReference type="EMBL" id="JBHYTS010000020">
    <property type="protein sequence ID" value="MFE1751915.1"/>
    <property type="molecule type" value="Genomic_DNA"/>
</dbReference>
<comment type="caution">
    <text evidence="1">The sequence shown here is derived from an EMBL/GenBank/DDBJ whole genome shotgun (WGS) entry which is preliminary data.</text>
</comment>
<organism evidence="1 2">
    <name type="scientific">Streptomyces anandii</name>
    <dbReference type="NCBI Taxonomy" id="285454"/>
    <lineage>
        <taxon>Bacteria</taxon>
        <taxon>Bacillati</taxon>
        <taxon>Actinomycetota</taxon>
        <taxon>Actinomycetes</taxon>
        <taxon>Kitasatosporales</taxon>
        <taxon>Streptomycetaceae</taxon>
        <taxon>Streptomyces</taxon>
    </lineage>
</organism>
<proteinExistence type="predicted"/>
<dbReference type="InterPro" id="IPR046134">
    <property type="entry name" value="DUF6131"/>
</dbReference>
<dbReference type="RefSeq" id="WP_381806668.1">
    <property type="nucleotide sequence ID" value="NZ_JBHYTS010000020.1"/>
</dbReference>
<sequence>MGSVLLAIELILFLLGSVGHAVVGRRHCRYAP</sequence>
<keyword evidence="2" id="KW-1185">Reference proteome</keyword>
<protein>
    <submittedName>
        <fullName evidence="1">DUF6131 family protein</fullName>
    </submittedName>
</protein>
<reference evidence="1 2" key="1">
    <citation type="submission" date="2024-09" db="EMBL/GenBank/DDBJ databases">
        <title>The Natural Products Discovery Center: Release of the First 8490 Sequenced Strains for Exploring Actinobacteria Biosynthetic Diversity.</title>
        <authorList>
            <person name="Kalkreuter E."/>
            <person name="Kautsar S.A."/>
            <person name="Yang D."/>
            <person name="Bader C.D."/>
            <person name="Teijaro C.N."/>
            <person name="Fluegel L."/>
            <person name="Davis C.M."/>
            <person name="Simpson J.R."/>
            <person name="Lauterbach L."/>
            <person name="Steele A.D."/>
            <person name="Gui C."/>
            <person name="Meng S."/>
            <person name="Li G."/>
            <person name="Viehrig K."/>
            <person name="Ye F."/>
            <person name="Su P."/>
            <person name="Kiefer A.F."/>
            <person name="Nichols A."/>
            <person name="Cepeda A.J."/>
            <person name="Yan W."/>
            <person name="Fan B."/>
            <person name="Jiang Y."/>
            <person name="Adhikari A."/>
            <person name="Zheng C.-J."/>
            <person name="Schuster L."/>
            <person name="Cowan T.M."/>
            <person name="Smanski M.J."/>
            <person name="Chevrette M.G."/>
            <person name="De Carvalho L.P.S."/>
            <person name="Shen B."/>
        </authorList>
    </citation>
    <scope>NUCLEOTIDE SEQUENCE [LARGE SCALE GENOMIC DNA]</scope>
    <source>
        <strain evidence="1 2">NPDC059500</strain>
    </source>
</reference>